<evidence type="ECO:0000256" key="6">
    <source>
        <dbReference type="ARBA" id="ARBA00023026"/>
    </source>
</evidence>
<evidence type="ECO:0000259" key="9">
    <source>
        <dbReference type="Pfam" id="PF22748"/>
    </source>
</evidence>
<dbReference type="EMBL" id="QXGC01000795">
    <property type="protein sequence ID" value="KAE9220728.1"/>
    <property type="molecule type" value="Genomic_DNA"/>
</dbReference>
<dbReference type="Proteomes" id="UP000476176">
    <property type="component" value="Unassembled WGS sequence"/>
</dbReference>
<evidence type="ECO:0000256" key="4">
    <source>
        <dbReference type="ARBA" id="ARBA00022525"/>
    </source>
</evidence>
<dbReference type="InterPro" id="IPR040786">
    <property type="entry name" value="RXLR_WY"/>
</dbReference>
<organism evidence="10 11">
    <name type="scientific">Phytophthora fragariae</name>
    <dbReference type="NCBI Taxonomy" id="53985"/>
    <lineage>
        <taxon>Eukaryota</taxon>
        <taxon>Sar</taxon>
        <taxon>Stramenopiles</taxon>
        <taxon>Oomycota</taxon>
        <taxon>Peronosporomycetes</taxon>
        <taxon>Peronosporales</taxon>
        <taxon>Peronosporaceae</taxon>
        <taxon>Phytophthora</taxon>
    </lineage>
</organism>
<dbReference type="Pfam" id="PF22748">
    <property type="entry name" value="PexRD54_WY"/>
    <property type="match status" value="1"/>
</dbReference>
<comment type="subcellular location">
    <subcellularLocation>
        <location evidence="1">Host cell</location>
    </subcellularLocation>
    <subcellularLocation>
        <location evidence="2">Secreted</location>
    </subcellularLocation>
</comment>
<evidence type="ECO:0000256" key="1">
    <source>
        <dbReference type="ARBA" id="ARBA00004340"/>
    </source>
</evidence>
<evidence type="ECO:0000259" key="8">
    <source>
        <dbReference type="Pfam" id="PF18634"/>
    </source>
</evidence>
<keyword evidence="5 7" id="KW-0732">Signal</keyword>
<evidence type="ECO:0000256" key="2">
    <source>
        <dbReference type="ARBA" id="ARBA00004613"/>
    </source>
</evidence>
<accession>A0A6G0NSQ7</accession>
<proteinExistence type="inferred from homology"/>
<feature type="domain" description="RxLR effector PexRD54 WY" evidence="9">
    <location>
        <begin position="83"/>
        <end position="124"/>
    </location>
</feature>
<dbReference type="InterPro" id="IPR054463">
    <property type="entry name" value="PexRD54_WY"/>
</dbReference>
<evidence type="ECO:0000313" key="10">
    <source>
        <dbReference type="EMBL" id="KAE9220728.1"/>
    </source>
</evidence>
<dbReference type="AlphaFoldDB" id="A0A6G0NSQ7"/>
<dbReference type="GO" id="GO:0043657">
    <property type="term" value="C:host cell"/>
    <property type="evidence" value="ECO:0007669"/>
    <property type="project" value="UniProtKB-SubCell"/>
</dbReference>
<evidence type="ECO:0000256" key="5">
    <source>
        <dbReference type="ARBA" id="ARBA00022729"/>
    </source>
</evidence>
<feature type="chain" id="PRO_5026010380" evidence="7">
    <location>
        <begin position="19"/>
        <end position="229"/>
    </location>
</feature>
<feature type="signal peptide" evidence="7">
    <location>
        <begin position="1"/>
        <end position="18"/>
    </location>
</feature>
<comment type="similarity">
    <text evidence="3">Belongs to the RxLR effector family.</text>
</comment>
<dbReference type="GO" id="GO:0005576">
    <property type="term" value="C:extracellular region"/>
    <property type="evidence" value="ECO:0007669"/>
    <property type="project" value="UniProtKB-SubCell"/>
</dbReference>
<keyword evidence="6" id="KW-0843">Virulence</keyword>
<comment type="caution">
    <text evidence="10">The sequence shown here is derived from an EMBL/GenBank/DDBJ whole genome shotgun (WGS) entry which is preliminary data.</text>
</comment>
<reference evidence="10 11" key="1">
    <citation type="submission" date="2018-09" db="EMBL/GenBank/DDBJ databases">
        <title>Genomic investigation of the strawberry pathogen Phytophthora fragariae indicates pathogenicity is determined by transcriptional variation in three key races.</title>
        <authorList>
            <person name="Adams T.M."/>
            <person name="Armitage A.D."/>
            <person name="Sobczyk M.K."/>
            <person name="Bates H.J."/>
            <person name="Dunwell J.M."/>
            <person name="Nellist C.F."/>
            <person name="Harrison R.J."/>
        </authorList>
    </citation>
    <scope>NUCLEOTIDE SEQUENCE [LARGE SCALE GENOMIC DNA]</scope>
    <source>
        <strain evidence="10 11">BC-23</strain>
    </source>
</reference>
<evidence type="ECO:0000256" key="7">
    <source>
        <dbReference type="SAM" id="SignalP"/>
    </source>
</evidence>
<name>A0A6G0NSQ7_9STRA</name>
<dbReference type="Pfam" id="PF18634">
    <property type="entry name" value="RXLR_WY"/>
    <property type="match status" value="1"/>
</dbReference>
<feature type="domain" description="RXLR phytopathogen effector protein WY-domain" evidence="8">
    <location>
        <begin position="127"/>
        <end position="178"/>
    </location>
</feature>
<gene>
    <name evidence="10" type="ORF">PF004_g13239</name>
</gene>
<evidence type="ECO:0000256" key="3">
    <source>
        <dbReference type="ARBA" id="ARBA00010400"/>
    </source>
</evidence>
<evidence type="ECO:0000313" key="11">
    <source>
        <dbReference type="Proteomes" id="UP000476176"/>
    </source>
</evidence>
<sequence length="229" mass="25798">MRIHFLVFLLEIIILAGAIPVSSFEQFEPAIPSKTTEISTPYSIADANPEDEEKVNIPELANGAAKIAHLASKMNPSAQKLALRLWLEAGTSPKDVFKLLNLKQLITSGVKLDDNPTLLEWLRYTAAYKARRPSDHLFQDGEIYLMLVKRVPEADVATFIQSLKGVSDLKTLGETLQKTQYYAWWRTGLEPKNVEKLLGITDSMKTFDPKYSVYLGYVQVWLGNTRIVL</sequence>
<protein>
    <submittedName>
        <fullName evidence="10">Uncharacterized protein</fullName>
    </submittedName>
</protein>
<keyword evidence="4" id="KW-0964">Secreted</keyword>